<dbReference type="KEGG" id="arf:AR1Y2_1187"/>
<dbReference type="Proteomes" id="UP000298653">
    <property type="component" value="Chromosome"/>
</dbReference>
<dbReference type="EMBL" id="CP040058">
    <property type="protein sequence ID" value="QCP34641.1"/>
    <property type="molecule type" value="Genomic_DNA"/>
</dbReference>
<dbReference type="AlphaFoldDB" id="A0A4P8ID47"/>
<dbReference type="RefSeq" id="WP_282432137.1">
    <property type="nucleotide sequence ID" value="NZ_CP040058.1"/>
</dbReference>
<dbReference type="SUPFAM" id="SSF51366">
    <property type="entry name" value="Ribulose-phoshate binding barrel"/>
    <property type="match status" value="1"/>
</dbReference>
<evidence type="ECO:0000313" key="4">
    <source>
        <dbReference type="Proteomes" id="UP000298653"/>
    </source>
</evidence>
<evidence type="ECO:0000256" key="2">
    <source>
        <dbReference type="ARBA" id="ARBA00023235"/>
    </source>
</evidence>
<dbReference type="GO" id="GO:0005975">
    <property type="term" value="P:carbohydrate metabolic process"/>
    <property type="evidence" value="ECO:0007669"/>
    <property type="project" value="InterPro"/>
</dbReference>
<dbReference type="Gene3D" id="3.20.20.70">
    <property type="entry name" value="Aldolase class I"/>
    <property type="match status" value="1"/>
</dbReference>
<dbReference type="EC" id="5.1.3.1" evidence="3"/>
<dbReference type="Pfam" id="PF00834">
    <property type="entry name" value="Ribul_P_3_epim"/>
    <property type="match status" value="1"/>
</dbReference>
<dbReference type="InterPro" id="IPR011060">
    <property type="entry name" value="RibuloseP-bd_barrel"/>
</dbReference>
<sequence>MKRKLMIAPSMGCCDLFDMERQVRIIDEKSDFLHMDIKDGVYVPSFGIGPGIFSGAERQGDNTDGCPLDD</sequence>
<protein>
    <submittedName>
        <fullName evidence="3">Ribulose-phosphate 3-epimerase</fullName>
        <ecNumber evidence="3">5.1.3.1</ecNumber>
    </submittedName>
</protein>
<dbReference type="InterPro" id="IPR013785">
    <property type="entry name" value="Aldolase_TIM"/>
</dbReference>
<keyword evidence="2 3" id="KW-0413">Isomerase</keyword>
<evidence type="ECO:0000313" key="3">
    <source>
        <dbReference type="EMBL" id="QCP34641.1"/>
    </source>
</evidence>
<name>A0A4P8ID47_9FIRM</name>
<keyword evidence="1" id="KW-0479">Metal-binding</keyword>
<keyword evidence="4" id="KW-1185">Reference proteome</keyword>
<proteinExistence type="predicted"/>
<dbReference type="InterPro" id="IPR000056">
    <property type="entry name" value="Ribul_P_3_epim-like"/>
</dbReference>
<dbReference type="GO" id="GO:0004750">
    <property type="term" value="F:D-ribulose-phosphate 3-epimerase activity"/>
    <property type="evidence" value="ECO:0007669"/>
    <property type="project" value="UniProtKB-EC"/>
</dbReference>
<accession>A0A4P8ID47</accession>
<evidence type="ECO:0000256" key="1">
    <source>
        <dbReference type="ARBA" id="ARBA00022723"/>
    </source>
</evidence>
<dbReference type="GO" id="GO:0046872">
    <property type="term" value="F:metal ion binding"/>
    <property type="evidence" value="ECO:0007669"/>
    <property type="project" value="UniProtKB-KW"/>
</dbReference>
<gene>
    <name evidence="3" type="ORF">AR1Y2_1187</name>
</gene>
<organism evidence="3 4">
    <name type="scientific">Anaerostipes rhamnosivorans</name>
    <dbReference type="NCBI Taxonomy" id="1229621"/>
    <lineage>
        <taxon>Bacteria</taxon>
        <taxon>Bacillati</taxon>
        <taxon>Bacillota</taxon>
        <taxon>Clostridia</taxon>
        <taxon>Lachnospirales</taxon>
        <taxon>Lachnospiraceae</taxon>
        <taxon>Anaerostipes</taxon>
    </lineage>
</organism>
<reference evidence="3 4" key="1">
    <citation type="submission" date="2019-05" db="EMBL/GenBank/DDBJ databases">
        <title>Complete genome sequencing of Anaerostipes rhamnosivorans.</title>
        <authorList>
            <person name="Bui T.P.N."/>
            <person name="de Vos W.M."/>
        </authorList>
    </citation>
    <scope>NUCLEOTIDE SEQUENCE [LARGE SCALE GENOMIC DNA]</scope>
    <source>
        <strain evidence="3 4">1y2</strain>
    </source>
</reference>